<dbReference type="PROSITE" id="PS00135">
    <property type="entry name" value="TRYPSIN_SER"/>
    <property type="match status" value="1"/>
</dbReference>
<keyword evidence="1" id="KW-1015">Disulfide bond</keyword>
<dbReference type="PROSITE" id="PS50240">
    <property type="entry name" value="TRYPSIN_DOM"/>
    <property type="match status" value="2"/>
</dbReference>
<dbReference type="PANTHER" id="PTHR24253:SF58">
    <property type="entry name" value="SERINE PROTEASE 33"/>
    <property type="match status" value="1"/>
</dbReference>
<dbReference type="InterPro" id="IPR043504">
    <property type="entry name" value="Peptidase_S1_PA_chymotrypsin"/>
</dbReference>
<dbReference type="InterPro" id="IPR009003">
    <property type="entry name" value="Peptidase_S1_PA"/>
</dbReference>
<protein>
    <submittedName>
        <fullName evidence="6">Serine protease 33-like isoform X3</fullName>
    </submittedName>
</protein>
<dbReference type="PROSITE" id="PS00134">
    <property type="entry name" value="TRYPSIN_HIS"/>
    <property type="match status" value="1"/>
</dbReference>
<dbReference type="Pfam" id="PF00089">
    <property type="entry name" value="Trypsin"/>
    <property type="match status" value="2"/>
</dbReference>
<dbReference type="CDD" id="cd00190">
    <property type="entry name" value="Tryp_SPc"/>
    <property type="match status" value="1"/>
</dbReference>
<dbReference type="InterPro" id="IPR001314">
    <property type="entry name" value="Peptidase_S1A"/>
</dbReference>
<feature type="domain" description="Peptidase S1" evidence="4">
    <location>
        <begin position="53"/>
        <end position="282"/>
    </location>
</feature>
<feature type="domain" description="Peptidase S1" evidence="4">
    <location>
        <begin position="281"/>
        <end position="523"/>
    </location>
</feature>
<dbReference type="Gene3D" id="2.40.10.10">
    <property type="entry name" value="Trypsin-like serine proteases"/>
    <property type="match status" value="3"/>
</dbReference>
<dbReference type="PRINTS" id="PR00722">
    <property type="entry name" value="CHYMOTRYPSIN"/>
</dbReference>
<sequence length="524" mass="57152">MDVRVGALLLAQLLVGVELGKRGLQDQDVLFPGVNNSSVLTWPCGRQTIHSLVMGGQESVHGRWPWMGSLRLPKGHHCGGTLLNHRWVLSAAHCFVKRTVDGIPHEPQQQPRQSHLMEPAWDAQVAPLSSPARNNDPYEWTVQFALLPPYNLQEVEVAIINNSRCNYLFGQPSIFRGVGEDMICAGAEEGGIDSCRVQRRGPVSTQRDGSCLQAKRRALRIRPPLVLGLLSLQNCSDRVLALGTAILTRPCPEDRMRGASCLQVLLLMLLACGQPRVSSRIVGGQDARDGEWPWQASIQHRGAHVCGGSLIAPQWVLTAAHCFLRRALPSEYHVRLGALHLGAASPRALSAPVRRVLLPPDYSEDRARGDLALLQLRRPVPLSARVQPVCLPEPGSRPPPGTPCWVTGWGSLHPGVPLPEWRPLQGVRVPLLDVRACDHLYHLGTNVPRAERIVLPGNLCAGYVEGHKDACQGDSGGPLTCVKSGRWVLVGVVSWGKGCALPNRPGVYTNVATYSPWIQAHLSL</sequence>
<dbReference type="GeneID" id="103546072"/>
<evidence type="ECO:0000256" key="3">
    <source>
        <dbReference type="SAM" id="SignalP"/>
    </source>
</evidence>
<evidence type="ECO:0000256" key="1">
    <source>
        <dbReference type="ARBA" id="ARBA00023157"/>
    </source>
</evidence>
<feature type="chain" id="PRO_5046571532" evidence="3">
    <location>
        <begin position="21"/>
        <end position="524"/>
    </location>
</feature>
<keyword evidence="2" id="KW-0378">Hydrolase</keyword>
<organism evidence="5 6">
    <name type="scientific">Equus przewalskii</name>
    <name type="common">Przewalski's horse</name>
    <name type="synonym">Equus caballus przewalskii</name>
    <dbReference type="NCBI Taxonomy" id="9798"/>
    <lineage>
        <taxon>Eukaryota</taxon>
        <taxon>Metazoa</taxon>
        <taxon>Chordata</taxon>
        <taxon>Craniata</taxon>
        <taxon>Vertebrata</taxon>
        <taxon>Euteleostomi</taxon>
        <taxon>Mammalia</taxon>
        <taxon>Eutheria</taxon>
        <taxon>Laurasiatheria</taxon>
        <taxon>Perissodactyla</taxon>
        <taxon>Equidae</taxon>
        <taxon>Equus</taxon>
    </lineage>
</organism>
<gene>
    <name evidence="6" type="primary">LOC103546072</name>
</gene>
<keyword evidence="2" id="KW-0720">Serine protease</keyword>
<dbReference type="InterPro" id="IPR018114">
    <property type="entry name" value="TRYPSIN_HIS"/>
</dbReference>
<accession>A0ABM4K977</accession>
<dbReference type="InterPro" id="IPR033116">
    <property type="entry name" value="TRYPSIN_SER"/>
</dbReference>
<dbReference type="Proteomes" id="UP001652662">
    <property type="component" value="Chromosome 12"/>
</dbReference>
<feature type="signal peptide" evidence="3">
    <location>
        <begin position="1"/>
        <end position="20"/>
    </location>
</feature>
<name>A0ABM4K977_EQUPR</name>
<evidence type="ECO:0000256" key="2">
    <source>
        <dbReference type="RuleBase" id="RU363034"/>
    </source>
</evidence>
<keyword evidence="2" id="KW-0645">Protease</keyword>
<dbReference type="RefSeq" id="XP_070424744.1">
    <property type="nucleotide sequence ID" value="XM_070568643.1"/>
</dbReference>
<dbReference type="SUPFAM" id="SSF50494">
    <property type="entry name" value="Trypsin-like serine proteases"/>
    <property type="match status" value="2"/>
</dbReference>
<reference evidence="6" key="1">
    <citation type="submission" date="2025-08" db="UniProtKB">
        <authorList>
            <consortium name="RefSeq"/>
        </authorList>
    </citation>
    <scope>IDENTIFICATION</scope>
    <source>
        <tissue evidence="6">Blood</tissue>
    </source>
</reference>
<evidence type="ECO:0000313" key="5">
    <source>
        <dbReference type="Proteomes" id="UP001652662"/>
    </source>
</evidence>
<keyword evidence="3" id="KW-0732">Signal</keyword>
<dbReference type="InterPro" id="IPR001254">
    <property type="entry name" value="Trypsin_dom"/>
</dbReference>
<proteinExistence type="predicted"/>
<dbReference type="PANTHER" id="PTHR24253">
    <property type="entry name" value="TRANSMEMBRANE PROTEASE SERINE"/>
    <property type="match status" value="1"/>
</dbReference>
<evidence type="ECO:0000259" key="4">
    <source>
        <dbReference type="PROSITE" id="PS50240"/>
    </source>
</evidence>
<evidence type="ECO:0000313" key="6">
    <source>
        <dbReference type="RefSeq" id="XP_070424744.1"/>
    </source>
</evidence>
<dbReference type="SMART" id="SM00020">
    <property type="entry name" value="Tryp_SPc"/>
    <property type="match status" value="2"/>
</dbReference>
<keyword evidence="5" id="KW-1185">Reference proteome</keyword>